<accession>A0A2H5X976</accession>
<dbReference type="PANTHER" id="PTHR32120:SF11">
    <property type="entry name" value="SMALL RIBOSOMAL SUBUNIT BIOGENESIS GTPASE RSGA 1, MITOCHONDRIAL-RELATED"/>
    <property type="match status" value="1"/>
</dbReference>
<dbReference type="SUPFAM" id="SSF52540">
    <property type="entry name" value="P-loop containing nucleoside triphosphate hydrolases"/>
    <property type="match status" value="1"/>
</dbReference>
<dbReference type="PROSITE" id="PS50936">
    <property type="entry name" value="ENGC_GTPASE"/>
    <property type="match status" value="1"/>
</dbReference>
<dbReference type="InterPro" id="IPR030378">
    <property type="entry name" value="G_CP_dom"/>
</dbReference>
<dbReference type="InterPro" id="IPR027417">
    <property type="entry name" value="P-loop_NTPase"/>
</dbReference>
<sequence length="297" mass="33468">MRGFVVARSAMRIEVWLPDQQRIVLGIPRGKLLKQGERIYAGDWVQVRFVAPHEVAIEAVEERKNLLPQPPVANVDKLLIVMSWREPDFSNLILDGLLAQAEFFEVPVTIVFNKMDLVRKRDAPKLGHWVALYERLGYPVLRTSVETGDGLTELRDAMKGNLIVLAGPSGVGKSSLLNALIPGAQLRTEEVSEKTGRGRHATTEVRLLPNPQGGWVADTPGFQKVDLPQWVALETLPHLYPEFRGYTCEFNNCTHTAEPGCGVRAAVEQGGIAKERYETYLFWLDATRRWQEEQEPY</sequence>
<dbReference type="PROSITE" id="PS51721">
    <property type="entry name" value="G_CP"/>
    <property type="match status" value="1"/>
</dbReference>
<dbReference type="NCBIfam" id="TIGR00157">
    <property type="entry name" value="ribosome small subunit-dependent GTPase A"/>
    <property type="match status" value="1"/>
</dbReference>
<dbReference type="GO" id="GO:0005525">
    <property type="term" value="F:GTP binding"/>
    <property type="evidence" value="ECO:0007669"/>
    <property type="project" value="UniProtKB-UniRule"/>
</dbReference>
<dbReference type="HAMAP" id="MF_01820">
    <property type="entry name" value="GTPase_RsgA"/>
    <property type="match status" value="1"/>
</dbReference>
<keyword evidence="3" id="KW-0963">Cytoplasm</keyword>
<keyword evidence="1 3" id="KW-0547">Nucleotide-binding</keyword>
<keyword evidence="3" id="KW-0690">Ribosome biogenesis</keyword>
<comment type="caution">
    <text evidence="6">The sequence shown here is derived from an EMBL/GenBank/DDBJ whole genome shotgun (WGS) entry which is preliminary data.</text>
</comment>
<keyword evidence="3" id="KW-0479">Metal-binding</keyword>
<keyword evidence="2 3" id="KW-0342">GTP-binding</keyword>
<evidence type="ECO:0000313" key="6">
    <source>
        <dbReference type="EMBL" id="GBC97748.1"/>
    </source>
</evidence>
<comment type="similarity">
    <text evidence="3">Belongs to the TRAFAC class YlqF/YawG GTPase family. RsgA subfamily.</text>
</comment>
<dbReference type="EC" id="3.6.1.-" evidence="3"/>
<dbReference type="Gene3D" id="1.10.40.50">
    <property type="entry name" value="Probable gtpase engc, domain 3"/>
    <property type="match status" value="1"/>
</dbReference>
<dbReference type="Gene3D" id="3.40.50.300">
    <property type="entry name" value="P-loop containing nucleotide triphosphate hydrolases"/>
    <property type="match status" value="1"/>
</dbReference>
<dbReference type="Gene3D" id="2.40.50.140">
    <property type="entry name" value="Nucleic acid-binding proteins"/>
    <property type="match status" value="1"/>
</dbReference>
<dbReference type="Pfam" id="PF03193">
    <property type="entry name" value="RsgA_GTPase"/>
    <property type="match status" value="1"/>
</dbReference>
<feature type="binding site" evidence="3">
    <location>
        <position position="255"/>
    </location>
    <ligand>
        <name>Zn(2+)</name>
        <dbReference type="ChEBI" id="CHEBI:29105"/>
    </ligand>
</feature>
<dbReference type="Proteomes" id="UP000236173">
    <property type="component" value="Unassembled WGS sequence"/>
</dbReference>
<evidence type="ECO:0000313" key="7">
    <source>
        <dbReference type="Proteomes" id="UP000236173"/>
    </source>
</evidence>
<keyword evidence="3" id="KW-0862">Zinc</keyword>
<comment type="function">
    <text evidence="3">One of several proteins that assist in the late maturation steps of the functional core of the 30S ribosomal subunit. Helps release RbfA from mature subunits. May play a role in the assembly of ribosomal proteins into the subunit. Circularly permuted GTPase that catalyzes slow GTP hydrolysis, GTPase activity is stimulated by the 30S ribosomal subunit.</text>
</comment>
<dbReference type="EMBL" id="BEHT01000002">
    <property type="protein sequence ID" value="GBC97748.1"/>
    <property type="molecule type" value="Genomic_DNA"/>
</dbReference>
<comment type="subcellular location">
    <subcellularLocation>
        <location evidence="3">Cytoplasm</location>
    </subcellularLocation>
</comment>
<keyword evidence="3" id="KW-0694">RNA-binding</keyword>
<dbReference type="GO" id="GO:0046872">
    <property type="term" value="F:metal ion binding"/>
    <property type="evidence" value="ECO:0007669"/>
    <property type="project" value="UniProtKB-KW"/>
</dbReference>
<name>A0A2H5X976_9BACT</name>
<feature type="domain" description="EngC GTPase" evidence="4">
    <location>
        <begin position="73"/>
        <end position="223"/>
    </location>
</feature>
<proteinExistence type="inferred from homology"/>
<dbReference type="GO" id="GO:0042274">
    <property type="term" value="P:ribosomal small subunit biogenesis"/>
    <property type="evidence" value="ECO:0007669"/>
    <property type="project" value="UniProtKB-UniRule"/>
</dbReference>
<comment type="cofactor">
    <cofactor evidence="3">
        <name>Zn(2+)</name>
        <dbReference type="ChEBI" id="CHEBI:29105"/>
    </cofactor>
    <text evidence="3">Binds 1 zinc ion per subunit.</text>
</comment>
<feature type="binding site" evidence="3">
    <location>
        <position position="261"/>
    </location>
    <ligand>
        <name>Zn(2+)</name>
        <dbReference type="ChEBI" id="CHEBI:29105"/>
    </ligand>
</feature>
<gene>
    <name evidence="3 6" type="primary">rsgA</name>
    <name evidence="6" type="ORF">HRbin17_00237</name>
</gene>
<keyword evidence="3" id="KW-0699">rRNA-binding</keyword>
<evidence type="ECO:0000259" key="4">
    <source>
        <dbReference type="PROSITE" id="PS50936"/>
    </source>
</evidence>
<feature type="domain" description="CP-type G" evidence="5">
    <location>
        <begin position="64"/>
        <end position="225"/>
    </location>
</feature>
<evidence type="ECO:0000256" key="2">
    <source>
        <dbReference type="ARBA" id="ARBA00023134"/>
    </source>
</evidence>
<dbReference type="PANTHER" id="PTHR32120">
    <property type="entry name" value="SMALL RIBOSOMAL SUBUNIT BIOGENESIS GTPASE RSGA"/>
    <property type="match status" value="1"/>
</dbReference>
<feature type="binding site" evidence="3">
    <location>
        <begin position="113"/>
        <end position="116"/>
    </location>
    <ligand>
        <name>GTP</name>
        <dbReference type="ChEBI" id="CHEBI:37565"/>
    </ligand>
</feature>
<evidence type="ECO:0000259" key="5">
    <source>
        <dbReference type="PROSITE" id="PS51721"/>
    </source>
</evidence>
<dbReference type="GO" id="GO:0005737">
    <property type="term" value="C:cytoplasm"/>
    <property type="evidence" value="ECO:0007669"/>
    <property type="project" value="UniProtKB-SubCell"/>
</dbReference>
<dbReference type="InterPro" id="IPR010914">
    <property type="entry name" value="RsgA_GTPase_dom"/>
</dbReference>
<dbReference type="InterPro" id="IPR004881">
    <property type="entry name" value="Ribosome_biogen_GTPase_RsgA"/>
</dbReference>
<dbReference type="AlphaFoldDB" id="A0A2H5X976"/>
<dbReference type="GO" id="GO:0019843">
    <property type="term" value="F:rRNA binding"/>
    <property type="evidence" value="ECO:0007669"/>
    <property type="project" value="UniProtKB-KW"/>
</dbReference>
<feature type="binding site" evidence="3">
    <location>
        <position position="253"/>
    </location>
    <ligand>
        <name>Zn(2+)</name>
        <dbReference type="ChEBI" id="CHEBI:29105"/>
    </ligand>
</feature>
<feature type="binding site" evidence="3">
    <location>
        <position position="248"/>
    </location>
    <ligand>
        <name>Zn(2+)</name>
        <dbReference type="ChEBI" id="CHEBI:29105"/>
    </ligand>
</feature>
<dbReference type="InterPro" id="IPR012340">
    <property type="entry name" value="NA-bd_OB-fold"/>
</dbReference>
<keyword evidence="3 6" id="KW-0378">Hydrolase</keyword>
<organism evidence="6 7">
    <name type="scientific">Candidatus Fervidibacter japonicus</name>
    <dbReference type="NCBI Taxonomy" id="2035412"/>
    <lineage>
        <taxon>Bacteria</taxon>
        <taxon>Candidatus Fervidibacterota</taxon>
        <taxon>Candidatus Fervidibacter</taxon>
    </lineage>
</organism>
<reference evidence="7" key="1">
    <citation type="submission" date="2017-09" db="EMBL/GenBank/DDBJ databases">
        <title>Metaegenomics of thermophilic ammonia-oxidizing enrichment culture.</title>
        <authorList>
            <person name="Kato S."/>
            <person name="Suzuki K."/>
        </authorList>
    </citation>
    <scope>NUCLEOTIDE SEQUENCE [LARGE SCALE GENOMIC DNA]</scope>
</reference>
<protein>
    <recommendedName>
        <fullName evidence="3">Small ribosomal subunit biogenesis GTPase RsgA</fullName>
        <ecNumber evidence="3">3.6.1.-</ecNumber>
    </recommendedName>
</protein>
<evidence type="ECO:0000256" key="1">
    <source>
        <dbReference type="ARBA" id="ARBA00022741"/>
    </source>
</evidence>
<dbReference type="CDD" id="cd01854">
    <property type="entry name" value="YjeQ_EngC"/>
    <property type="match status" value="1"/>
</dbReference>
<dbReference type="GO" id="GO:0003924">
    <property type="term" value="F:GTPase activity"/>
    <property type="evidence" value="ECO:0007669"/>
    <property type="project" value="UniProtKB-UniRule"/>
</dbReference>
<comment type="subunit">
    <text evidence="3">Monomer. Associates with 30S ribosomal subunit, binds 16S rRNA.</text>
</comment>
<evidence type="ECO:0000256" key="3">
    <source>
        <dbReference type="HAMAP-Rule" id="MF_01820"/>
    </source>
</evidence>
<feature type="binding site" evidence="3">
    <location>
        <begin position="167"/>
        <end position="175"/>
    </location>
    <ligand>
        <name>GTP</name>
        <dbReference type="ChEBI" id="CHEBI:37565"/>
    </ligand>
</feature>